<dbReference type="InterPro" id="IPR056982">
    <property type="entry name" value="Phage_ProQ_C-like"/>
</dbReference>
<dbReference type="EMBL" id="MT141518">
    <property type="protein sequence ID" value="QJA64375.1"/>
    <property type="molecule type" value="Genomic_DNA"/>
</dbReference>
<sequence length="127" mass="14761">MAIKHEKPEVGQILYSLNVGNAARRSEQNLTPVEVVKVGRKYFTCKPEGGSRYSETQYHLDDWTEKSDYSVNSVLFTSPQEWEDEKESIQICKKIWKAFEYGKNVEKLSISDLRLIENVLDRNTIED</sequence>
<evidence type="ECO:0000313" key="2">
    <source>
        <dbReference type="EMBL" id="QJA70031.1"/>
    </source>
</evidence>
<proteinExistence type="predicted"/>
<dbReference type="EMBL" id="MT141758">
    <property type="protein sequence ID" value="QJA70031.1"/>
    <property type="molecule type" value="Genomic_DNA"/>
</dbReference>
<reference evidence="1" key="1">
    <citation type="submission" date="2020-03" db="EMBL/GenBank/DDBJ databases">
        <title>The deep terrestrial virosphere.</title>
        <authorList>
            <person name="Holmfeldt K."/>
            <person name="Nilsson E."/>
            <person name="Simone D."/>
            <person name="Lopez-Fernandez M."/>
            <person name="Wu X."/>
            <person name="de Brujin I."/>
            <person name="Lundin D."/>
            <person name="Andersson A."/>
            <person name="Bertilsson S."/>
            <person name="Dopson M."/>
        </authorList>
    </citation>
    <scope>NUCLEOTIDE SEQUENCE</scope>
    <source>
        <strain evidence="2">MM415A04049</strain>
        <strain evidence="1">MM415B00505</strain>
    </source>
</reference>
<dbReference type="Pfam" id="PF24203">
    <property type="entry name" value="Phage_ProQ_C_like"/>
    <property type="match status" value="1"/>
</dbReference>
<dbReference type="AlphaFoldDB" id="A0A6M3J5B1"/>
<name>A0A6M3J5B1_9ZZZZ</name>
<organism evidence="1">
    <name type="scientific">viral metagenome</name>
    <dbReference type="NCBI Taxonomy" id="1070528"/>
    <lineage>
        <taxon>unclassified sequences</taxon>
        <taxon>metagenomes</taxon>
        <taxon>organismal metagenomes</taxon>
    </lineage>
</organism>
<accession>A0A6M3J5B1</accession>
<gene>
    <name evidence="2" type="ORF">MM415A04049_0005</name>
    <name evidence="1" type="ORF">MM415B00505_0039</name>
</gene>
<protein>
    <submittedName>
        <fullName evidence="1">Uncharacterized protein</fullName>
    </submittedName>
</protein>
<evidence type="ECO:0000313" key="1">
    <source>
        <dbReference type="EMBL" id="QJA64375.1"/>
    </source>
</evidence>